<evidence type="ECO:0000259" key="7">
    <source>
        <dbReference type="Pfam" id="PF02803"/>
    </source>
</evidence>
<accession>A0A7V9YYU5</accession>
<dbReference type="EMBL" id="JACDUU010000002">
    <property type="protein sequence ID" value="MBA2870963.1"/>
    <property type="molecule type" value="Genomic_DNA"/>
</dbReference>
<evidence type="ECO:0000259" key="6">
    <source>
        <dbReference type="Pfam" id="PF00108"/>
    </source>
</evidence>
<dbReference type="InterPro" id="IPR002155">
    <property type="entry name" value="Thiolase"/>
</dbReference>
<comment type="similarity">
    <text evidence="1 5">Belongs to the thiolase-like superfamily. Thiolase family.</text>
</comment>
<dbReference type="PROSITE" id="PS00737">
    <property type="entry name" value="THIOLASE_2"/>
    <property type="match status" value="1"/>
</dbReference>
<protein>
    <submittedName>
        <fullName evidence="8">Acetyl-CoA C-acetyltransferase</fullName>
        <ecNumber evidence="8">2.3.1.9</ecNumber>
    </submittedName>
</protein>
<dbReference type="Gene3D" id="3.40.47.10">
    <property type="match status" value="1"/>
</dbReference>
<dbReference type="Pfam" id="PF02803">
    <property type="entry name" value="Thiolase_C"/>
    <property type="match status" value="1"/>
</dbReference>
<keyword evidence="3 5" id="KW-0012">Acyltransferase</keyword>
<feature type="domain" description="Thiolase N-terminal" evidence="6">
    <location>
        <begin position="23"/>
        <end position="270"/>
    </location>
</feature>
<sequence>MFVCLSGGGQLNLYKEVLTLREVVIVEAVRTPVGKRNGVFREKHPVHLAAIVLDEVVKRAGIEKHLVEDIVMGCVTPIEEQGYNIGRLSALEAGFPIEVPAVQINRMCGSGQQAIHFASQEIKAGDMDITIAAGVESMTKVPILSDGNERTIPSSLHEKYTFVHQGISAELLVEKYGLTRQQLDEYAYESHRRAVQAQEAGKFTKEIVPVEGMDKDGNPMMVTKDEGPRRDTSLEALAALKPVFKSNGVITAGNASQMSDGAAAVLLMERQKASELGLKPKAKIVSQVVVGSDPTYMLDGVIPATKKALQKAKLTIDDMDVVEINEAFASVVLAWQKEIGADLAKVNVNGGAIALGHPLGATGAKLMTSLVHELERREGKYGLLTICIGHGMATATVVERL</sequence>
<feature type="active site" description="Proton acceptor" evidence="4">
    <location>
        <position position="357"/>
    </location>
</feature>
<dbReference type="Proteomes" id="UP000580891">
    <property type="component" value="Unassembled WGS sequence"/>
</dbReference>
<dbReference type="SUPFAM" id="SSF53901">
    <property type="entry name" value="Thiolase-like"/>
    <property type="match status" value="2"/>
</dbReference>
<evidence type="ECO:0000256" key="3">
    <source>
        <dbReference type="ARBA" id="ARBA00023315"/>
    </source>
</evidence>
<keyword evidence="9" id="KW-1185">Reference proteome</keyword>
<evidence type="ECO:0000256" key="2">
    <source>
        <dbReference type="ARBA" id="ARBA00022679"/>
    </source>
</evidence>
<evidence type="ECO:0000256" key="1">
    <source>
        <dbReference type="ARBA" id="ARBA00010982"/>
    </source>
</evidence>
<dbReference type="PIRSF" id="PIRSF000429">
    <property type="entry name" value="Ac-CoA_Ac_transf"/>
    <property type="match status" value="1"/>
</dbReference>
<dbReference type="InterPro" id="IPR016039">
    <property type="entry name" value="Thiolase-like"/>
</dbReference>
<proteinExistence type="inferred from homology"/>
<reference evidence="8 9" key="1">
    <citation type="submission" date="2020-07" db="EMBL/GenBank/DDBJ databases">
        <title>Genomic Encyclopedia of Type Strains, Phase IV (KMG-IV): sequencing the most valuable type-strain genomes for metagenomic binning, comparative biology and taxonomic classification.</title>
        <authorList>
            <person name="Goeker M."/>
        </authorList>
    </citation>
    <scope>NUCLEOTIDE SEQUENCE [LARGE SCALE GENOMIC DNA]</scope>
    <source>
        <strain evidence="8 9">DSM 25220</strain>
    </source>
</reference>
<name>A0A7V9YYU5_9BACL</name>
<feature type="active site" description="Proton acceptor" evidence="4">
    <location>
        <position position="387"/>
    </location>
</feature>
<dbReference type="InterPro" id="IPR020616">
    <property type="entry name" value="Thiolase_N"/>
</dbReference>
<evidence type="ECO:0000256" key="4">
    <source>
        <dbReference type="PIRSR" id="PIRSR000429-1"/>
    </source>
</evidence>
<dbReference type="AlphaFoldDB" id="A0A7V9YYU5"/>
<dbReference type="InterPro" id="IPR020613">
    <property type="entry name" value="Thiolase_CS"/>
</dbReference>
<dbReference type="PANTHER" id="PTHR43365">
    <property type="entry name" value="BLR7806 PROTEIN"/>
    <property type="match status" value="1"/>
</dbReference>
<dbReference type="PANTHER" id="PTHR43365:SF1">
    <property type="entry name" value="ACETYL-COA C-ACYLTRANSFERASE"/>
    <property type="match status" value="1"/>
</dbReference>
<gene>
    <name evidence="8" type="ORF">HNQ85_001233</name>
</gene>
<dbReference type="NCBIfam" id="TIGR01930">
    <property type="entry name" value="AcCoA-C-Actrans"/>
    <property type="match status" value="1"/>
</dbReference>
<evidence type="ECO:0000313" key="8">
    <source>
        <dbReference type="EMBL" id="MBA2870963.1"/>
    </source>
</evidence>
<dbReference type="InterPro" id="IPR020610">
    <property type="entry name" value="Thiolase_AS"/>
</dbReference>
<feature type="active site" description="Acyl-thioester intermediate" evidence="4">
    <location>
        <position position="108"/>
    </location>
</feature>
<dbReference type="GO" id="GO:0003985">
    <property type="term" value="F:acetyl-CoA C-acetyltransferase activity"/>
    <property type="evidence" value="ECO:0007669"/>
    <property type="project" value="UniProtKB-EC"/>
</dbReference>
<evidence type="ECO:0000313" key="9">
    <source>
        <dbReference type="Proteomes" id="UP000580891"/>
    </source>
</evidence>
<keyword evidence="2 5" id="KW-0808">Transferase</keyword>
<dbReference type="PROSITE" id="PS00099">
    <property type="entry name" value="THIOLASE_3"/>
    <property type="match status" value="1"/>
</dbReference>
<dbReference type="Pfam" id="PF00108">
    <property type="entry name" value="Thiolase_N"/>
    <property type="match status" value="1"/>
</dbReference>
<dbReference type="EC" id="2.3.1.9" evidence="8"/>
<dbReference type="CDD" id="cd00751">
    <property type="entry name" value="thiolase"/>
    <property type="match status" value="1"/>
</dbReference>
<comment type="caution">
    <text evidence="8">The sequence shown here is derived from an EMBL/GenBank/DDBJ whole genome shotgun (WGS) entry which is preliminary data.</text>
</comment>
<evidence type="ECO:0000256" key="5">
    <source>
        <dbReference type="RuleBase" id="RU003557"/>
    </source>
</evidence>
<dbReference type="InterPro" id="IPR020617">
    <property type="entry name" value="Thiolase_C"/>
</dbReference>
<dbReference type="FunFam" id="3.40.47.10:FF:000010">
    <property type="entry name" value="Acetyl-CoA acetyltransferase (Thiolase)"/>
    <property type="match status" value="1"/>
</dbReference>
<organism evidence="8 9">
    <name type="scientific">[Anoxybacillus] calidus</name>
    <dbReference type="NCBI Taxonomy" id="575178"/>
    <lineage>
        <taxon>Bacteria</taxon>
        <taxon>Bacillati</taxon>
        <taxon>Bacillota</taxon>
        <taxon>Bacilli</taxon>
        <taxon>Bacillales</taxon>
        <taxon>Anoxybacillaceae</taxon>
        <taxon>Paranoxybacillus</taxon>
    </lineage>
</organism>
<feature type="domain" description="Thiolase C-terminal" evidence="7">
    <location>
        <begin position="278"/>
        <end position="400"/>
    </location>
</feature>